<gene>
    <name evidence="2" type="ORF">HGB48_25625</name>
</gene>
<dbReference type="CDD" id="cd00093">
    <property type="entry name" value="HTH_XRE"/>
    <property type="match status" value="1"/>
</dbReference>
<name>A0A846ZAT2_9ACTN</name>
<protein>
    <submittedName>
        <fullName evidence="2">DUF397 domain-containing protein</fullName>
    </submittedName>
</protein>
<keyword evidence="3" id="KW-1185">Reference proteome</keyword>
<dbReference type="RefSeq" id="WP_157438454.1">
    <property type="nucleotide sequence ID" value="NZ_JAAXPI010000047.1"/>
</dbReference>
<dbReference type="Pfam" id="PF01381">
    <property type="entry name" value="HTH_3"/>
    <property type="match status" value="1"/>
</dbReference>
<dbReference type="InterPro" id="IPR043917">
    <property type="entry name" value="DUF5753"/>
</dbReference>
<dbReference type="Pfam" id="PF19054">
    <property type="entry name" value="DUF5753"/>
    <property type="match status" value="1"/>
</dbReference>
<sequence length="333" mass="36073">MPTPPPSESARAFFAFHLKRHREGKGWSQPTLGARIHIPGSMVSGIELCTRRPTLKVCQKLDEVFGLTQFFEALYPRVIEETGLPAGFPEFIDAEAEAGVMKLYENFVITGVFQTEDYARAVLRAGQQPDSLERLVSARMERQQILQEDPPVIVALLDESVLRRPFGGRDVMRAELEHLLALSELPHIHIHVVPGDAELCPEGAFTILSTTGEPDTAYAESAGGRGRMIDDDGYVAELGILFELIRSKALNAGLGGRNPQGVGGTVKTTDFSSAHWRKSSHSGGQSGRCVEVAQTSAAIGMRDSKNGHAGHLTLNRAAFAVLLTHAKAGALDL</sequence>
<dbReference type="InterPro" id="IPR001387">
    <property type="entry name" value="Cro/C1-type_HTH"/>
</dbReference>
<evidence type="ECO:0000313" key="3">
    <source>
        <dbReference type="Proteomes" id="UP000579250"/>
    </source>
</evidence>
<evidence type="ECO:0000313" key="2">
    <source>
        <dbReference type="EMBL" id="NKZ07096.1"/>
    </source>
</evidence>
<dbReference type="InterPro" id="IPR007278">
    <property type="entry name" value="DUF397"/>
</dbReference>
<dbReference type="AlphaFoldDB" id="A0A846ZAT2"/>
<organism evidence="2 3">
    <name type="scientific">Actinomadura latina</name>
    <dbReference type="NCBI Taxonomy" id="163603"/>
    <lineage>
        <taxon>Bacteria</taxon>
        <taxon>Bacillati</taxon>
        <taxon>Actinomycetota</taxon>
        <taxon>Actinomycetes</taxon>
        <taxon>Streptosporangiales</taxon>
        <taxon>Thermomonosporaceae</taxon>
        <taxon>Actinomadura</taxon>
    </lineage>
</organism>
<dbReference type="InterPro" id="IPR010982">
    <property type="entry name" value="Lambda_DNA-bd_dom_sf"/>
</dbReference>
<comment type="caution">
    <text evidence="2">The sequence shown here is derived from an EMBL/GenBank/DDBJ whole genome shotgun (WGS) entry which is preliminary data.</text>
</comment>
<dbReference type="EMBL" id="JAAXPI010000047">
    <property type="protein sequence ID" value="NKZ07096.1"/>
    <property type="molecule type" value="Genomic_DNA"/>
</dbReference>
<dbReference type="Pfam" id="PF04149">
    <property type="entry name" value="DUF397"/>
    <property type="match status" value="1"/>
</dbReference>
<dbReference type="PROSITE" id="PS50943">
    <property type="entry name" value="HTH_CROC1"/>
    <property type="match status" value="1"/>
</dbReference>
<accession>A0A846ZAT2</accession>
<proteinExistence type="predicted"/>
<feature type="domain" description="HTH cro/C1-type" evidence="1">
    <location>
        <begin position="18"/>
        <end position="71"/>
    </location>
</feature>
<dbReference type="Proteomes" id="UP000579250">
    <property type="component" value="Unassembled WGS sequence"/>
</dbReference>
<evidence type="ECO:0000259" key="1">
    <source>
        <dbReference type="PROSITE" id="PS50943"/>
    </source>
</evidence>
<dbReference type="GO" id="GO:0003677">
    <property type="term" value="F:DNA binding"/>
    <property type="evidence" value="ECO:0007669"/>
    <property type="project" value="InterPro"/>
</dbReference>
<dbReference type="Gene3D" id="1.10.260.40">
    <property type="entry name" value="lambda repressor-like DNA-binding domains"/>
    <property type="match status" value="1"/>
</dbReference>
<dbReference type="SUPFAM" id="SSF47413">
    <property type="entry name" value="lambda repressor-like DNA-binding domains"/>
    <property type="match status" value="1"/>
</dbReference>
<reference evidence="2 3" key="1">
    <citation type="submission" date="2020-04" db="EMBL/GenBank/DDBJ databases">
        <title>MicrobeNet Type strains.</title>
        <authorList>
            <person name="Nicholson A.C."/>
        </authorList>
    </citation>
    <scope>NUCLEOTIDE SEQUENCE [LARGE SCALE GENOMIC DNA]</scope>
    <source>
        <strain evidence="2 3">ATCC BAA-277</strain>
    </source>
</reference>